<feature type="region of interest" description="Disordered" evidence="1">
    <location>
        <begin position="189"/>
        <end position="208"/>
    </location>
</feature>
<feature type="compositionally biased region" description="Polar residues" evidence="1">
    <location>
        <begin position="463"/>
        <end position="478"/>
    </location>
</feature>
<reference evidence="2" key="1">
    <citation type="journal article" date="2021" name="bioRxiv">
        <title>Whole Genome Assembly and Annotation of Northern Wild Rice, Zizania palustris L., Supports a Whole Genome Duplication in the Zizania Genus.</title>
        <authorList>
            <person name="Haas M."/>
            <person name="Kono T."/>
            <person name="Macchietto M."/>
            <person name="Millas R."/>
            <person name="McGilp L."/>
            <person name="Shao M."/>
            <person name="Duquette J."/>
            <person name="Hirsch C.N."/>
            <person name="Kimball J."/>
        </authorList>
    </citation>
    <scope>NUCLEOTIDE SEQUENCE</scope>
    <source>
        <tissue evidence="2">Fresh leaf tissue</tissue>
    </source>
</reference>
<protein>
    <submittedName>
        <fullName evidence="2">Uncharacterized protein</fullName>
    </submittedName>
</protein>
<accession>A0A8J5S2B6</accession>
<evidence type="ECO:0000313" key="3">
    <source>
        <dbReference type="Proteomes" id="UP000729402"/>
    </source>
</evidence>
<proteinExistence type="predicted"/>
<dbReference type="PANTHER" id="PTHR36376:SF1">
    <property type="entry name" value="OS09G0514700 PROTEIN"/>
    <property type="match status" value="1"/>
</dbReference>
<organism evidence="2 3">
    <name type="scientific">Zizania palustris</name>
    <name type="common">Northern wild rice</name>
    <dbReference type="NCBI Taxonomy" id="103762"/>
    <lineage>
        <taxon>Eukaryota</taxon>
        <taxon>Viridiplantae</taxon>
        <taxon>Streptophyta</taxon>
        <taxon>Embryophyta</taxon>
        <taxon>Tracheophyta</taxon>
        <taxon>Spermatophyta</taxon>
        <taxon>Magnoliopsida</taxon>
        <taxon>Liliopsida</taxon>
        <taxon>Poales</taxon>
        <taxon>Poaceae</taxon>
        <taxon>BOP clade</taxon>
        <taxon>Oryzoideae</taxon>
        <taxon>Oryzeae</taxon>
        <taxon>Zizaniinae</taxon>
        <taxon>Zizania</taxon>
    </lineage>
</organism>
<evidence type="ECO:0000313" key="2">
    <source>
        <dbReference type="EMBL" id="KAG8057397.1"/>
    </source>
</evidence>
<keyword evidence="3" id="KW-1185">Reference proteome</keyword>
<feature type="compositionally biased region" description="Polar residues" evidence="1">
    <location>
        <begin position="193"/>
        <end position="205"/>
    </location>
</feature>
<reference evidence="2" key="2">
    <citation type="submission" date="2021-02" db="EMBL/GenBank/DDBJ databases">
        <authorList>
            <person name="Kimball J.A."/>
            <person name="Haas M.W."/>
            <person name="Macchietto M."/>
            <person name="Kono T."/>
            <person name="Duquette J."/>
            <person name="Shao M."/>
        </authorList>
    </citation>
    <scope>NUCLEOTIDE SEQUENCE</scope>
    <source>
        <tissue evidence="2">Fresh leaf tissue</tissue>
    </source>
</reference>
<evidence type="ECO:0000256" key="1">
    <source>
        <dbReference type="SAM" id="MobiDB-lite"/>
    </source>
</evidence>
<name>A0A8J5S2B6_ZIZPA</name>
<dbReference type="EMBL" id="JAAALK010000287">
    <property type="protein sequence ID" value="KAG8057397.1"/>
    <property type="molecule type" value="Genomic_DNA"/>
</dbReference>
<dbReference type="OrthoDB" id="603754at2759"/>
<comment type="caution">
    <text evidence="2">The sequence shown here is derived from an EMBL/GenBank/DDBJ whole genome shotgun (WGS) entry which is preliminary data.</text>
</comment>
<feature type="region of interest" description="Disordered" evidence="1">
    <location>
        <begin position="463"/>
        <end position="546"/>
    </location>
</feature>
<dbReference type="Proteomes" id="UP000729402">
    <property type="component" value="Unassembled WGS sequence"/>
</dbReference>
<dbReference type="PANTHER" id="PTHR36376">
    <property type="entry name" value="OS09G0514700 PROTEIN"/>
    <property type="match status" value="1"/>
</dbReference>
<gene>
    <name evidence="2" type="ORF">GUJ93_ZPchr0002g26581</name>
</gene>
<dbReference type="AlphaFoldDB" id="A0A8J5S2B6"/>
<sequence>MLLFFLCSTVNLMAWEENRKHLLGLSYHELQYLCKQYNLPANKSHYQLASSLAFFLAKDINAAPERKTQTSLLASPLLLSNVKEASTRCQDKHKRGPSSDIDVGGDKPILHVKHHKGPQTPMDETLKTDSGTRVKFTPVPIKNRKTDCFSHSPSVQGIASSVQSQIAGGIGENSPTQGHAIQLDSTVMAPNVGENNTDNGSGSSDKISENKHESFHFSVMSDDGIDLFVDLNCTPSTLIQSMKEQVFIIPSNYHSEPGNFSHSISSLVTKDDSSNCISSPGDITVGIQNKGAVSIPPFTKSSLCSTGGGNSHSEPYLPDVAPVNSMSSASTFPGGSLEISGSQEGAPVYSSSLTSDIQNISHMTANALNNKVLPQDSVDFSICPERNHAPLDDASVHAAGNVVRSDSDENSYPSSKEKYEMINVLNGAQLAHNGGQTLAKFPVTDAQSEASCADRFIAGSFKRANTTPSPAASDNAFSSKHGAEPAQSHDSAYKNKCDLDGLEELESKTPPSAKPPRNIVLSLRSASARQIKPATLPRRSARLVPK</sequence>